<dbReference type="InterPro" id="IPR053191">
    <property type="entry name" value="DcsG_Biosynth_Enzyme"/>
</dbReference>
<reference evidence="1" key="1">
    <citation type="submission" date="2015-08" db="EMBL/GenBank/DDBJ databases">
        <authorList>
            <person name="Babu N.S."/>
            <person name="Beckwith C.J."/>
            <person name="Beseler K.G."/>
            <person name="Brison A."/>
            <person name="Carone J.V."/>
            <person name="Caskin T.P."/>
            <person name="Diamond M."/>
            <person name="Durham M.E."/>
            <person name="Foxe J.M."/>
            <person name="Go M."/>
            <person name="Henderson B.A."/>
            <person name="Jones I.B."/>
            <person name="McGettigan J.A."/>
            <person name="Micheletti S.J."/>
            <person name="Nasrallah M.E."/>
            <person name="Ortiz D."/>
            <person name="Piller C.R."/>
            <person name="Privatt S.R."/>
            <person name="Schneider S.L."/>
            <person name="Sharp S."/>
            <person name="Smith T.C."/>
            <person name="Stanton J.D."/>
            <person name="Ullery H.E."/>
            <person name="Wilson R.J."/>
            <person name="Serrano M.G."/>
            <person name="Buck G."/>
            <person name="Lee V."/>
            <person name="Wang Y."/>
            <person name="Carvalho R."/>
            <person name="Voegtly L."/>
            <person name="Shi R."/>
            <person name="Duckworth R."/>
            <person name="Johnson A."/>
            <person name="Loviza R."/>
            <person name="Walstead R."/>
            <person name="Shah Z."/>
            <person name="Kiflezghi M."/>
            <person name="Wade K."/>
            <person name="Ball S.L."/>
            <person name="Bradley K.W."/>
            <person name="Asai D.J."/>
            <person name="Bowman C.A."/>
            <person name="Russell D.A."/>
            <person name="Pope W.H."/>
            <person name="Jacobs-Sera D."/>
            <person name="Hendrix R.W."/>
            <person name="Hatfull G.F."/>
        </authorList>
    </citation>
    <scope>NUCLEOTIDE SEQUENCE</scope>
</reference>
<sequence>MDDLVLLATFEAMPEGEPGHESLDAAFQARGVDARWVVWDDPSVDWNSGLVVVRATWDYDDRLPEFLTWVRSVPRLLNGAAVFTWNTDKAYLTQLAAAGVPVVPTAVATPDTVADEAAAYAVAVVKPTVGAGGRGVQVVERGSAPVLDGTGPWIVQPLVESVRTEGETSLFVIGGRPTSQYRKVPPSGSILVHEHLGGKTYAVPLDAEATDLAIRAVEGASDLLERDLAYARVDMMRLDDGRLLVSELELVEPGLYLDVDDLNAGPFVDMVLTHL</sequence>
<evidence type="ECO:0000313" key="1">
    <source>
        <dbReference type="EMBL" id="CUR55590.1"/>
    </source>
</evidence>
<dbReference type="Gene3D" id="3.30.470.20">
    <property type="entry name" value="ATP-grasp fold, B domain"/>
    <property type="match status" value="1"/>
</dbReference>
<dbReference type="AlphaFoldDB" id="A0A2P2C0P5"/>
<gene>
    <name evidence="1" type="ORF">NOCA2280032</name>
</gene>
<evidence type="ECO:0008006" key="2">
    <source>
        <dbReference type="Google" id="ProtNLM"/>
    </source>
</evidence>
<name>A0A2P2C0P5_9ZZZZ</name>
<protein>
    <recommendedName>
        <fullName evidence="2">ATP-grasp domain-containing protein</fullName>
    </recommendedName>
</protein>
<dbReference type="PANTHER" id="PTHR39217">
    <property type="match status" value="1"/>
</dbReference>
<dbReference type="SUPFAM" id="SSF56059">
    <property type="entry name" value="Glutathione synthetase ATP-binding domain-like"/>
    <property type="match status" value="1"/>
</dbReference>
<accession>A0A2P2C0P5</accession>
<proteinExistence type="predicted"/>
<dbReference type="PANTHER" id="PTHR39217:SF1">
    <property type="entry name" value="GLUTATHIONE SYNTHETASE"/>
    <property type="match status" value="1"/>
</dbReference>
<organism evidence="1">
    <name type="scientific">metagenome</name>
    <dbReference type="NCBI Taxonomy" id="256318"/>
    <lineage>
        <taxon>unclassified sequences</taxon>
        <taxon>metagenomes</taxon>
    </lineage>
</organism>
<dbReference type="EMBL" id="CZKA01000021">
    <property type="protein sequence ID" value="CUR55590.1"/>
    <property type="molecule type" value="Genomic_DNA"/>
</dbReference>